<proteinExistence type="predicted"/>
<dbReference type="SMART" id="SM00014">
    <property type="entry name" value="acidPPc"/>
    <property type="match status" value="1"/>
</dbReference>
<dbReference type="InterPro" id="IPR000326">
    <property type="entry name" value="PAP2/HPO"/>
</dbReference>
<name>A0A239E7L5_9ACTN</name>
<dbReference type="CDD" id="cd01610">
    <property type="entry name" value="PAP2_like"/>
    <property type="match status" value="1"/>
</dbReference>
<evidence type="ECO:0000256" key="5">
    <source>
        <dbReference type="ARBA" id="ARBA00022989"/>
    </source>
</evidence>
<evidence type="ECO:0000256" key="4">
    <source>
        <dbReference type="ARBA" id="ARBA00022801"/>
    </source>
</evidence>
<evidence type="ECO:0000256" key="1">
    <source>
        <dbReference type="ARBA" id="ARBA00004651"/>
    </source>
</evidence>
<evidence type="ECO:0000313" key="10">
    <source>
        <dbReference type="Proteomes" id="UP000198386"/>
    </source>
</evidence>
<dbReference type="PANTHER" id="PTHR14969:SF62">
    <property type="entry name" value="DECAPRENYLPHOSPHORYL-5-PHOSPHORIBOSE PHOSPHATASE RV3807C-RELATED"/>
    <property type="match status" value="1"/>
</dbReference>
<dbReference type="PANTHER" id="PTHR14969">
    <property type="entry name" value="SPHINGOSINE-1-PHOSPHATE PHOSPHOHYDROLASE"/>
    <property type="match status" value="1"/>
</dbReference>
<dbReference type="GO" id="GO:0005886">
    <property type="term" value="C:plasma membrane"/>
    <property type="evidence" value="ECO:0007669"/>
    <property type="project" value="UniProtKB-SubCell"/>
</dbReference>
<dbReference type="GO" id="GO:0016787">
    <property type="term" value="F:hydrolase activity"/>
    <property type="evidence" value="ECO:0007669"/>
    <property type="project" value="UniProtKB-KW"/>
</dbReference>
<dbReference type="AlphaFoldDB" id="A0A239E7L5"/>
<evidence type="ECO:0000256" key="3">
    <source>
        <dbReference type="ARBA" id="ARBA00022692"/>
    </source>
</evidence>
<keyword evidence="2" id="KW-1003">Cell membrane</keyword>
<accession>A0A239E7L5</accession>
<organism evidence="9 10">
    <name type="scientific">Geodermatophilus saharensis</name>
    <dbReference type="NCBI Taxonomy" id="1137994"/>
    <lineage>
        <taxon>Bacteria</taxon>
        <taxon>Bacillati</taxon>
        <taxon>Actinomycetota</taxon>
        <taxon>Actinomycetes</taxon>
        <taxon>Geodermatophilales</taxon>
        <taxon>Geodermatophilaceae</taxon>
        <taxon>Geodermatophilus</taxon>
    </lineage>
</organism>
<keyword evidence="3 7" id="KW-0812">Transmembrane</keyword>
<reference evidence="10" key="1">
    <citation type="submission" date="2017-06" db="EMBL/GenBank/DDBJ databases">
        <authorList>
            <person name="Varghese N."/>
            <person name="Submissions S."/>
        </authorList>
    </citation>
    <scope>NUCLEOTIDE SEQUENCE [LARGE SCALE GENOMIC DNA]</scope>
    <source>
        <strain evidence="10">DSM 45423</strain>
    </source>
</reference>
<dbReference type="SUPFAM" id="SSF48317">
    <property type="entry name" value="Acid phosphatase/Vanadium-dependent haloperoxidase"/>
    <property type="match status" value="1"/>
</dbReference>
<evidence type="ECO:0000313" key="9">
    <source>
        <dbReference type="EMBL" id="SNS39993.1"/>
    </source>
</evidence>
<keyword evidence="10" id="KW-1185">Reference proteome</keyword>
<keyword evidence="5 7" id="KW-1133">Transmembrane helix</keyword>
<feature type="domain" description="Phosphatidic acid phosphatase type 2/haloperoxidase" evidence="8">
    <location>
        <begin position="84"/>
        <end position="196"/>
    </location>
</feature>
<evidence type="ECO:0000259" key="8">
    <source>
        <dbReference type="SMART" id="SM00014"/>
    </source>
</evidence>
<dbReference type="RefSeq" id="WP_217897320.1">
    <property type="nucleotide sequence ID" value="NZ_FZOH01000004.1"/>
</dbReference>
<dbReference type="Pfam" id="PF01569">
    <property type="entry name" value="PAP2"/>
    <property type="match status" value="1"/>
</dbReference>
<dbReference type="Gene3D" id="1.20.144.10">
    <property type="entry name" value="Phosphatidic acid phosphatase type 2/haloperoxidase"/>
    <property type="match status" value="1"/>
</dbReference>
<keyword evidence="4" id="KW-0378">Hydrolase</keyword>
<gene>
    <name evidence="9" type="ORF">SAMN04488107_2397</name>
</gene>
<evidence type="ECO:0000256" key="6">
    <source>
        <dbReference type="ARBA" id="ARBA00023136"/>
    </source>
</evidence>
<dbReference type="InterPro" id="IPR036938">
    <property type="entry name" value="PAP2/HPO_sf"/>
</dbReference>
<keyword evidence="6 7" id="KW-0472">Membrane</keyword>
<evidence type="ECO:0000256" key="7">
    <source>
        <dbReference type="SAM" id="Phobius"/>
    </source>
</evidence>
<feature type="transmembrane region" description="Helical" evidence="7">
    <location>
        <begin position="138"/>
        <end position="156"/>
    </location>
</feature>
<dbReference type="EMBL" id="FZOH01000004">
    <property type="protein sequence ID" value="SNS39993.1"/>
    <property type="molecule type" value="Genomic_DNA"/>
</dbReference>
<protein>
    <submittedName>
        <fullName evidence="9">Undecaprenyl-diphosphatase</fullName>
    </submittedName>
</protein>
<evidence type="ECO:0000256" key="2">
    <source>
        <dbReference type="ARBA" id="ARBA00022475"/>
    </source>
</evidence>
<sequence length="228" mass="23465">MLSPAPRLRPVLVPAALLVAAAVLLLTNDVPGPDLARSVVRAVADRPGWVHRGVEVLSEGGPVALALLLAAAAWRRRARVEPVVTALLAGAAVVGALGASEALKAAVAQDRPCRVVPGLTALVECPPPGDWSLPSNHATLAAALATAVVLLAPAWWRVAVPLALLVGASRVALGVHLPHDVVDGLVLGSAVVLAVVVPLRRPAARLVRALAGFPHGHRLRAMVTRREP</sequence>
<comment type="subcellular location">
    <subcellularLocation>
        <location evidence="1">Cell membrane</location>
        <topology evidence="1">Multi-pass membrane protein</topology>
    </subcellularLocation>
</comment>
<dbReference type="Proteomes" id="UP000198386">
    <property type="component" value="Unassembled WGS sequence"/>
</dbReference>